<feature type="domain" description="Phage tail collar" evidence="1">
    <location>
        <begin position="7"/>
        <end position="61"/>
    </location>
</feature>
<accession>A0A4Z1B2Z2</accession>
<gene>
    <name evidence="2" type="ORF">E4J94_13205</name>
</gene>
<dbReference type="Pfam" id="PF07484">
    <property type="entry name" value="Collar"/>
    <property type="match status" value="1"/>
</dbReference>
<dbReference type="AlphaFoldDB" id="A0A4Z1B2Z2"/>
<dbReference type="OrthoDB" id="9810174at2"/>
<dbReference type="Gene3D" id="3.90.1340.10">
    <property type="entry name" value="Phage tail collar domain"/>
    <property type="match status" value="1"/>
</dbReference>
<dbReference type="InterPro" id="IPR037053">
    <property type="entry name" value="Phage_tail_collar_dom_sf"/>
</dbReference>
<dbReference type="SUPFAM" id="SSF88874">
    <property type="entry name" value="Receptor-binding domain of short tail fibre protein gp12"/>
    <property type="match status" value="1"/>
</dbReference>
<dbReference type="Proteomes" id="UP000297998">
    <property type="component" value="Unassembled WGS sequence"/>
</dbReference>
<dbReference type="InterPro" id="IPR011083">
    <property type="entry name" value="Phage_tail_collar_dom"/>
</dbReference>
<evidence type="ECO:0000313" key="3">
    <source>
        <dbReference type="Proteomes" id="UP000297998"/>
    </source>
</evidence>
<comment type="caution">
    <text evidence="2">The sequence shown here is derived from an EMBL/GenBank/DDBJ whole genome shotgun (WGS) entry which is preliminary data.</text>
</comment>
<sequence>MEEAYIGEVRLFAGNFDPRNWAFCHGQLIAIRQNTALFSILGTTYGGDGRETFGLPDFRDHVGMGVGQGPGLSARVLGETGGEKNVTLLTHEMPSHTHGVVLSDEPKLKVSSSPATQTAPITGSSIAQPGFLVNGSFAPTMGVNLEEPEVEINANIDMKLRTQVSGGSIAHNNMQPYIGMNYVICLYGIFPPRW</sequence>
<evidence type="ECO:0000259" key="1">
    <source>
        <dbReference type="Pfam" id="PF07484"/>
    </source>
</evidence>
<proteinExistence type="predicted"/>
<protein>
    <submittedName>
        <fullName evidence="2">Phage tail protein</fullName>
    </submittedName>
</protein>
<evidence type="ECO:0000313" key="2">
    <source>
        <dbReference type="EMBL" id="TGN24598.1"/>
    </source>
</evidence>
<reference evidence="2 3" key="1">
    <citation type="submission" date="2019-03" db="EMBL/GenBank/DDBJ databases">
        <title>Empedobacter tilapiae sp. nov., isolated from an intestine of Nile tilapia Oreochromis niloticus.</title>
        <authorList>
            <person name="Kim Y.-O."/>
            <person name="Yoon J.-H."/>
        </authorList>
    </citation>
    <scope>NUCLEOTIDE SEQUENCE [LARGE SCALE GENOMIC DNA]</scope>
    <source>
        <strain evidence="2 3">MRS2</strain>
    </source>
</reference>
<name>A0A4Z1B2Z2_9FLAO</name>
<dbReference type="EMBL" id="SRPE01000009">
    <property type="protein sequence ID" value="TGN24598.1"/>
    <property type="molecule type" value="Genomic_DNA"/>
</dbReference>
<organism evidence="2 3">
    <name type="scientific">Empedobacter tilapiae</name>
    <dbReference type="NCBI Taxonomy" id="2491114"/>
    <lineage>
        <taxon>Bacteria</taxon>
        <taxon>Pseudomonadati</taxon>
        <taxon>Bacteroidota</taxon>
        <taxon>Flavobacteriia</taxon>
        <taxon>Flavobacteriales</taxon>
        <taxon>Weeksellaceae</taxon>
        <taxon>Empedobacter</taxon>
    </lineage>
</organism>
<dbReference type="RefSeq" id="WP_135836267.1">
    <property type="nucleotide sequence ID" value="NZ_SRPE01000009.1"/>
</dbReference>
<keyword evidence="3" id="KW-1185">Reference proteome</keyword>